<gene>
    <name evidence="2" type="ORF">IAD15_04685</name>
</gene>
<reference evidence="2" key="2">
    <citation type="journal article" date="2021" name="PeerJ">
        <title>Extensive microbial diversity within the chicken gut microbiome revealed by metagenomics and culture.</title>
        <authorList>
            <person name="Gilroy R."/>
            <person name="Ravi A."/>
            <person name="Getino M."/>
            <person name="Pursley I."/>
            <person name="Horton D.L."/>
            <person name="Alikhan N.F."/>
            <person name="Baker D."/>
            <person name="Gharbi K."/>
            <person name="Hall N."/>
            <person name="Watson M."/>
            <person name="Adriaenssens E.M."/>
            <person name="Foster-Nyarko E."/>
            <person name="Jarju S."/>
            <person name="Secka A."/>
            <person name="Antonio M."/>
            <person name="Oren A."/>
            <person name="Chaudhuri R.R."/>
            <person name="La Ragione R."/>
            <person name="Hildebrand F."/>
            <person name="Pallen M.J."/>
        </authorList>
    </citation>
    <scope>NUCLEOTIDE SEQUENCE</scope>
    <source>
        <strain evidence="2">CHK195-11698</strain>
    </source>
</reference>
<name>A0A9D1L0X6_9FIRM</name>
<dbReference type="AlphaFoldDB" id="A0A9D1L0X6"/>
<feature type="transmembrane region" description="Helical" evidence="1">
    <location>
        <begin position="77"/>
        <end position="101"/>
    </location>
</feature>
<organism evidence="2 3">
    <name type="scientific">Candidatus Fimiplasma intestinipullorum</name>
    <dbReference type="NCBI Taxonomy" id="2840825"/>
    <lineage>
        <taxon>Bacteria</taxon>
        <taxon>Bacillati</taxon>
        <taxon>Bacillota</taxon>
        <taxon>Clostridia</taxon>
        <taxon>Eubacteriales</taxon>
        <taxon>Candidatus Fimiplasma</taxon>
    </lineage>
</organism>
<evidence type="ECO:0000256" key="1">
    <source>
        <dbReference type="SAM" id="Phobius"/>
    </source>
</evidence>
<evidence type="ECO:0000313" key="2">
    <source>
        <dbReference type="EMBL" id="HIU13347.1"/>
    </source>
</evidence>
<accession>A0A9D1L0X6</accession>
<keyword evidence="1" id="KW-0472">Membrane</keyword>
<evidence type="ECO:0000313" key="3">
    <source>
        <dbReference type="Proteomes" id="UP000824175"/>
    </source>
</evidence>
<comment type="caution">
    <text evidence="2">The sequence shown here is derived from an EMBL/GenBank/DDBJ whole genome shotgun (WGS) entry which is preliminary data.</text>
</comment>
<dbReference type="EMBL" id="DVMJ01000040">
    <property type="protein sequence ID" value="HIU13347.1"/>
    <property type="molecule type" value="Genomic_DNA"/>
</dbReference>
<reference evidence="2" key="1">
    <citation type="submission" date="2020-10" db="EMBL/GenBank/DDBJ databases">
        <authorList>
            <person name="Gilroy R."/>
        </authorList>
    </citation>
    <scope>NUCLEOTIDE SEQUENCE</scope>
    <source>
        <strain evidence="2">CHK195-11698</strain>
    </source>
</reference>
<dbReference type="Proteomes" id="UP000824175">
    <property type="component" value="Unassembled WGS sequence"/>
</dbReference>
<sequence>MMKKMYCLHLGCGILLIGSAFISIRWLPLHLLAVLISMILLYNACSCRWIPLPLSLGNLGLYMLRLLLLSLDLSFSLFWWAYDLCCICLGLLFLAVALRLFF</sequence>
<keyword evidence="1" id="KW-1133">Transmembrane helix</keyword>
<protein>
    <submittedName>
        <fullName evidence="2">Uncharacterized protein</fullName>
    </submittedName>
</protein>
<proteinExistence type="predicted"/>
<feature type="transmembrane region" description="Helical" evidence="1">
    <location>
        <begin position="52"/>
        <end position="71"/>
    </location>
</feature>
<keyword evidence="1" id="KW-0812">Transmembrane</keyword>